<name>A0A0H1R3C5_9EURY</name>
<evidence type="ECO:0000313" key="8">
    <source>
        <dbReference type="Proteomes" id="UP000035301"/>
    </source>
</evidence>
<dbReference type="AlphaFoldDB" id="A0A0H1R3C5"/>
<reference evidence="7 8" key="1">
    <citation type="journal article" date="2015" name="Int. J. Syst. Evol. Microbiol.">
        <title>Methanoculleus sediminis sp. nov., a methanogen from sediments near a submarine mud volcano.</title>
        <authorList>
            <person name="Chen S.C."/>
            <person name="Chen M.F."/>
            <person name="Lai M.C."/>
            <person name="Weng C.Y."/>
            <person name="Wu S.Y."/>
            <person name="Lin S."/>
            <person name="Yang T.F."/>
            <person name="Chen P.C."/>
        </authorList>
    </citation>
    <scope>NUCLEOTIDE SEQUENCE [LARGE SCALE GENOMIC DNA]</scope>
    <source>
        <strain evidence="7 8">S3Fa</strain>
    </source>
</reference>
<evidence type="ECO:0000256" key="1">
    <source>
        <dbReference type="ARBA" id="ARBA00001917"/>
    </source>
</evidence>
<comment type="cofactor">
    <cofactor evidence="1">
        <name>FMN</name>
        <dbReference type="ChEBI" id="CHEBI:58210"/>
    </cofactor>
</comment>
<dbReference type="InterPro" id="IPR000415">
    <property type="entry name" value="Nitroreductase-like"/>
</dbReference>
<keyword evidence="8" id="KW-1185">Reference proteome</keyword>
<dbReference type="Pfam" id="PF00881">
    <property type="entry name" value="Nitroreductase"/>
    <property type="match status" value="2"/>
</dbReference>
<gene>
    <name evidence="7" type="ORF">SZ63_11810</name>
</gene>
<keyword evidence="4" id="KW-0288">FMN</keyword>
<organism evidence="7 8">
    <name type="scientific">Methanoculleus sediminis</name>
    <dbReference type="NCBI Taxonomy" id="1550566"/>
    <lineage>
        <taxon>Archaea</taxon>
        <taxon>Methanobacteriati</taxon>
        <taxon>Methanobacteriota</taxon>
        <taxon>Stenosarchaea group</taxon>
        <taxon>Methanomicrobia</taxon>
        <taxon>Methanomicrobiales</taxon>
        <taxon>Methanomicrobiaceae</taxon>
        <taxon>Methanoculleus</taxon>
    </lineage>
</organism>
<dbReference type="GO" id="GO:0016491">
    <property type="term" value="F:oxidoreductase activity"/>
    <property type="evidence" value="ECO:0007669"/>
    <property type="project" value="UniProtKB-KW"/>
</dbReference>
<comment type="similarity">
    <text evidence="2">Belongs to the nitroreductase family.</text>
</comment>
<accession>A0A0H1R3C5</accession>
<dbReference type="SUPFAM" id="SSF55469">
    <property type="entry name" value="FMN-dependent nitroreductase-like"/>
    <property type="match status" value="1"/>
</dbReference>
<proteinExistence type="inferred from homology"/>
<evidence type="ECO:0000256" key="4">
    <source>
        <dbReference type="ARBA" id="ARBA00022643"/>
    </source>
</evidence>
<dbReference type="PANTHER" id="PTHR43673">
    <property type="entry name" value="NAD(P)H NITROREDUCTASE YDGI-RELATED"/>
    <property type="match status" value="1"/>
</dbReference>
<dbReference type="RefSeq" id="WP_048185640.1">
    <property type="nucleotide sequence ID" value="NZ_JXOJ01000008.1"/>
</dbReference>
<evidence type="ECO:0000256" key="3">
    <source>
        <dbReference type="ARBA" id="ARBA00022630"/>
    </source>
</evidence>
<comment type="caution">
    <text evidence="7">The sequence shown here is derived from an EMBL/GenBank/DDBJ whole genome shotgun (WGS) entry which is preliminary data.</text>
</comment>
<protein>
    <submittedName>
        <fullName evidence="7">Nitroreductase</fullName>
    </submittedName>
</protein>
<dbReference type="Proteomes" id="UP000035301">
    <property type="component" value="Unassembled WGS sequence"/>
</dbReference>
<evidence type="ECO:0000256" key="2">
    <source>
        <dbReference type="ARBA" id="ARBA00007118"/>
    </source>
</evidence>
<evidence type="ECO:0000259" key="6">
    <source>
        <dbReference type="Pfam" id="PF00881"/>
    </source>
</evidence>
<dbReference type="OrthoDB" id="287850at2157"/>
<keyword evidence="5" id="KW-0560">Oxidoreductase</keyword>
<dbReference type="PANTHER" id="PTHR43673:SF2">
    <property type="entry name" value="NITROREDUCTASE"/>
    <property type="match status" value="1"/>
</dbReference>
<dbReference type="InterPro" id="IPR029479">
    <property type="entry name" value="Nitroreductase"/>
</dbReference>
<evidence type="ECO:0000313" key="7">
    <source>
        <dbReference type="EMBL" id="KLK87267.1"/>
    </source>
</evidence>
<dbReference type="PATRIC" id="fig|1550566.3.peg.2582"/>
<dbReference type="STRING" id="1550566.SZ63_11810"/>
<evidence type="ECO:0000256" key="5">
    <source>
        <dbReference type="ARBA" id="ARBA00023002"/>
    </source>
</evidence>
<feature type="domain" description="Nitroreductase" evidence="6">
    <location>
        <begin position="10"/>
        <end position="71"/>
    </location>
</feature>
<dbReference type="Gene3D" id="3.40.109.10">
    <property type="entry name" value="NADH Oxidase"/>
    <property type="match status" value="1"/>
</dbReference>
<sequence length="175" mass="19542">MNSSDFLRFVRARSSVREYSGEPLEEEDIDYILACASAAPSAGNREGWDVVVVTDDDVRLELASAALEQVHVREAPAVFVVCANYVRSMSHYGERGILYALEDATIACTYMMLAAHARSLHSCWTGAFEEDEVREVLGLPQHLRPVALLAVGKGTPPLEPMERMPIEEHLHRETW</sequence>
<feature type="domain" description="Nitroreductase" evidence="6">
    <location>
        <begin position="72"/>
        <end position="153"/>
    </location>
</feature>
<dbReference type="EMBL" id="JXOJ01000008">
    <property type="protein sequence ID" value="KLK87267.1"/>
    <property type="molecule type" value="Genomic_DNA"/>
</dbReference>
<keyword evidence="3" id="KW-0285">Flavoprotein</keyword>